<organism evidence="1 2">
    <name type="scientific">Caligus rogercresseyi</name>
    <name type="common">Sea louse</name>
    <dbReference type="NCBI Taxonomy" id="217165"/>
    <lineage>
        <taxon>Eukaryota</taxon>
        <taxon>Metazoa</taxon>
        <taxon>Ecdysozoa</taxon>
        <taxon>Arthropoda</taxon>
        <taxon>Crustacea</taxon>
        <taxon>Multicrustacea</taxon>
        <taxon>Hexanauplia</taxon>
        <taxon>Copepoda</taxon>
        <taxon>Siphonostomatoida</taxon>
        <taxon>Caligidae</taxon>
        <taxon>Caligus</taxon>
    </lineage>
</organism>
<reference evidence="2" key="1">
    <citation type="submission" date="2021-01" db="EMBL/GenBank/DDBJ databases">
        <title>Caligus Genome Assembly.</title>
        <authorList>
            <person name="Gallardo-Escarate C."/>
        </authorList>
    </citation>
    <scope>NUCLEOTIDE SEQUENCE [LARGE SCALE GENOMIC DNA]</scope>
</reference>
<sequence length="51" mass="5310">MSDSPGSQRSTRVPIFKLYAQGQNITQIANALGSTYKTVAAVINGGTADIP</sequence>
<dbReference type="EMBL" id="CP045897">
    <property type="protein sequence ID" value="QQP51712.1"/>
    <property type="molecule type" value="Genomic_DNA"/>
</dbReference>
<keyword evidence="2" id="KW-1185">Reference proteome</keyword>
<name>A0A7T8HKP9_CALRO</name>
<gene>
    <name evidence="1" type="ORF">FKW44_013149</name>
</gene>
<evidence type="ECO:0000313" key="1">
    <source>
        <dbReference type="EMBL" id="QQP51712.1"/>
    </source>
</evidence>
<evidence type="ECO:0008006" key="3">
    <source>
        <dbReference type="Google" id="ProtNLM"/>
    </source>
</evidence>
<dbReference type="AlphaFoldDB" id="A0A7T8HKP9"/>
<accession>A0A7T8HKP9</accession>
<dbReference type="Proteomes" id="UP000595437">
    <property type="component" value="Chromosome 8"/>
</dbReference>
<evidence type="ECO:0000313" key="2">
    <source>
        <dbReference type="Proteomes" id="UP000595437"/>
    </source>
</evidence>
<protein>
    <recommendedName>
        <fullName evidence="3">Helix-turn-helix domain-containing protein</fullName>
    </recommendedName>
</protein>
<proteinExistence type="predicted"/>